<feature type="transmembrane region" description="Helical" evidence="6">
    <location>
        <begin position="265"/>
        <end position="287"/>
    </location>
</feature>
<dbReference type="PANTHER" id="PTHR11706">
    <property type="entry name" value="SOLUTE CARRIER PROTEIN FAMILY 11 MEMBER"/>
    <property type="match status" value="1"/>
</dbReference>
<dbReference type="Proteomes" id="UP001341444">
    <property type="component" value="Unassembled WGS sequence"/>
</dbReference>
<dbReference type="PRINTS" id="PR00447">
    <property type="entry name" value="NATRESASSCMP"/>
</dbReference>
<comment type="subcellular location">
    <subcellularLocation>
        <location evidence="6">Cell membrane</location>
        <topology evidence="6">Multi-pass membrane protein</topology>
    </subcellularLocation>
    <subcellularLocation>
        <location evidence="1">Membrane</location>
        <topology evidence="1">Multi-pass membrane protein</topology>
    </subcellularLocation>
</comment>
<gene>
    <name evidence="6" type="primary">mntH</name>
    <name evidence="8" type="ORF">P4T90_08310</name>
</gene>
<name>A0ABU6MEK4_9BACI</name>
<feature type="transmembrane region" description="Helical" evidence="6">
    <location>
        <begin position="177"/>
        <end position="198"/>
    </location>
</feature>
<evidence type="ECO:0000256" key="7">
    <source>
        <dbReference type="SAM" id="MobiDB-lite"/>
    </source>
</evidence>
<comment type="similarity">
    <text evidence="6">Belongs to the NRAMP family.</text>
</comment>
<evidence type="ECO:0000256" key="5">
    <source>
        <dbReference type="ARBA" id="ARBA00023136"/>
    </source>
</evidence>
<evidence type="ECO:0000256" key="3">
    <source>
        <dbReference type="ARBA" id="ARBA00022692"/>
    </source>
</evidence>
<evidence type="ECO:0000256" key="6">
    <source>
        <dbReference type="HAMAP-Rule" id="MF_00221"/>
    </source>
</evidence>
<feature type="transmembrane region" description="Helical" evidence="6">
    <location>
        <begin position="75"/>
        <end position="93"/>
    </location>
</feature>
<protein>
    <recommendedName>
        <fullName evidence="6">Divalent metal cation transporter MntH</fullName>
    </recommendedName>
</protein>
<keyword evidence="3 6" id="KW-0812">Transmembrane</keyword>
<dbReference type="NCBIfam" id="NF037982">
    <property type="entry name" value="Nramp_1"/>
    <property type="match status" value="1"/>
</dbReference>
<evidence type="ECO:0000313" key="8">
    <source>
        <dbReference type="EMBL" id="MED1203082.1"/>
    </source>
</evidence>
<evidence type="ECO:0000313" key="9">
    <source>
        <dbReference type="Proteomes" id="UP001341444"/>
    </source>
</evidence>
<feature type="transmembrane region" description="Helical" evidence="6">
    <location>
        <begin position="417"/>
        <end position="435"/>
    </location>
</feature>
<sequence length="437" mass="47285">MSGLDLGEIRRESPSLEGESKTVTAAREAILGERKGIKAILPFLGPAFIASIAYIDPGNFATNIQSGSQFGYKMLWVVVLANLMALLLQNMSAKLGIATGKNLPELCRDHLPKWLTYVMWIFSEVAAMATDIAEFLGATLGLHLLFGIPMIYATVLTGIATYLILSLDKLGFRPLEKFIAAFALLIGLCYIVETFLSKPSISQIAYHSIVPWIGNKDSILLAVGVIGATVMPHAIYLHSSLTQNRVVPRNNIEAVKINKFSTKEIIIAMSFAGFINLAMMYMAASVFNTTGHTQIADITSAYKTLTPLLGAAAASVFLISLLASGISSSVVGTMAGQVIMQGFVGFTIPLWLRRVITMLPTFIIVLLGVDPTQTLVISQVVLSIVLPLPIIALIYFTRRKDLMGVLTNKTSTTVLSIMCACIILMLNIVLIYQTFAG</sequence>
<dbReference type="HAMAP" id="MF_00221">
    <property type="entry name" value="NRAMP"/>
    <property type="match status" value="1"/>
</dbReference>
<keyword evidence="5 6" id="KW-0472">Membrane</keyword>
<feature type="transmembrane region" description="Helical" evidence="6">
    <location>
        <begin position="114"/>
        <end position="136"/>
    </location>
</feature>
<feature type="region of interest" description="Disordered" evidence="7">
    <location>
        <begin position="1"/>
        <end position="20"/>
    </location>
</feature>
<proteinExistence type="inferred from homology"/>
<evidence type="ECO:0000256" key="1">
    <source>
        <dbReference type="ARBA" id="ARBA00004141"/>
    </source>
</evidence>
<evidence type="ECO:0000256" key="4">
    <source>
        <dbReference type="ARBA" id="ARBA00022989"/>
    </source>
</evidence>
<dbReference type="InterPro" id="IPR001046">
    <property type="entry name" value="NRAMP_fam"/>
</dbReference>
<dbReference type="NCBIfam" id="TIGR01197">
    <property type="entry name" value="nramp"/>
    <property type="match status" value="1"/>
</dbReference>
<feature type="transmembrane region" description="Helical" evidence="6">
    <location>
        <begin position="351"/>
        <end position="369"/>
    </location>
</feature>
<feature type="transmembrane region" description="Helical" evidence="6">
    <location>
        <begin position="375"/>
        <end position="396"/>
    </location>
</feature>
<dbReference type="EMBL" id="JARMAB010000010">
    <property type="protein sequence ID" value="MED1203082.1"/>
    <property type="molecule type" value="Genomic_DNA"/>
</dbReference>
<feature type="transmembrane region" description="Helical" evidence="6">
    <location>
        <begin position="142"/>
        <end position="165"/>
    </location>
</feature>
<dbReference type="PANTHER" id="PTHR11706:SF33">
    <property type="entry name" value="NATURAL RESISTANCE-ASSOCIATED MACROPHAGE PROTEIN 2"/>
    <property type="match status" value="1"/>
</dbReference>
<keyword evidence="6" id="KW-0406">Ion transport</keyword>
<comment type="function">
    <text evidence="6">H(+)-stimulated, divalent metal cation uptake system.</text>
</comment>
<evidence type="ECO:0000256" key="2">
    <source>
        <dbReference type="ARBA" id="ARBA00022448"/>
    </source>
</evidence>
<feature type="transmembrane region" description="Helical" evidence="6">
    <location>
        <begin position="37"/>
        <end position="55"/>
    </location>
</feature>
<feature type="compositionally biased region" description="Basic and acidic residues" evidence="7">
    <location>
        <begin position="7"/>
        <end position="20"/>
    </location>
</feature>
<keyword evidence="4 6" id="KW-1133">Transmembrane helix</keyword>
<dbReference type="Pfam" id="PF01566">
    <property type="entry name" value="Nramp"/>
    <property type="match status" value="1"/>
</dbReference>
<feature type="transmembrane region" description="Helical" evidence="6">
    <location>
        <begin position="218"/>
        <end position="237"/>
    </location>
</feature>
<dbReference type="NCBIfam" id="NF001923">
    <property type="entry name" value="PRK00701.1"/>
    <property type="match status" value="1"/>
</dbReference>
<comment type="caution">
    <text evidence="8">The sequence shown here is derived from an EMBL/GenBank/DDBJ whole genome shotgun (WGS) entry which is preliminary data.</text>
</comment>
<keyword evidence="2 6" id="KW-0813">Transport</keyword>
<accession>A0ABU6MEK4</accession>
<keyword evidence="6" id="KW-0769">Symport</keyword>
<organism evidence="8 9">
    <name type="scientific">Heyndrickxia acidicola</name>
    <dbReference type="NCBI Taxonomy" id="209389"/>
    <lineage>
        <taxon>Bacteria</taxon>
        <taxon>Bacillati</taxon>
        <taxon>Bacillota</taxon>
        <taxon>Bacilli</taxon>
        <taxon>Bacillales</taxon>
        <taxon>Bacillaceae</taxon>
        <taxon>Heyndrickxia</taxon>
    </lineage>
</organism>
<keyword evidence="6" id="KW-1003">Cell membrane</keyword>
<feature type="transmembrane region" description="Helical" evidence="6">
    <location>
        <begin position="307"/>
        <end position="331"/>
    </location>
</feature>
<keyword evidence="9" id="KW-1185">Reference proteome</keyword>
<dbReference type="RefSeq" id="WP_066270989.1">
    <property type="nucleotide sequence ID" value="NZ_JARMAB010000010.1"/>
</dbReference>
<reference evidence="8 9" key="1">
    <citation type="submission" date="2023-03" db="EMBL/GenBank/DDBJ databases">
        <title>Bacillus Genome Sequencing.</title>
        <authorList>
            <person name="Dunlap C."/>
        </authorList>
    </citation>
    <scope>NUCLEOTIDE SEQUENCE [LARGE SCALE GENOMIC DNA]</scope>
    <source>
        <strain evidence="8 9">B-23453</strain>
    </source>
</reference>